<feature type="transmembrane region" description="Helical" evidence="1">
    <location>
        <begin position="12"/>
        <end position="34"/>
    </location>
</feature>
<organism evidence="2">
    <name type="scientific">Arundo donax</name>
    <name type="common">Giant reed</name>
    <name type="synonym">Donax arundinaceus</name>
    <dbReference type="NCBI Taxonomy" id="35708"/>
    <lineage>
        <taxon>Eukaryota</taxon>
        <taxon>Viridiplantae</taxon>
        <taxon>Streptophyta</taxon>
        <taxon>Embryophyta</taxon>
        <taxon>Tracheophyta</taxon>
        <taxon>Spermatophyta</taxon>
        <taxon>Magnoliopsida</taxon>
        <taxon>Liliopsida</taxon>
        <taxon>Poales</taxon>
        <taxon>Poaceae</taxon>
        <taxon>PACMAD clade</taxon>
        <taxon>Arundinoideae</taxon>
        <taxon>Arundineae</taxon>
        <taxon>Arundo</taxon>
    </lineage>
</organism>
<name>A0A0A9HNV9_ARUDO</name>
<reference evidence="2" key="2">
    <citation type="journal article" date="2015" name="Data Brief">
        <title>Shoot transcriptome of the giant reed, Arundo donax.</title>
        <authorList>
            <person name="Barrero R.A."/>
            <person name="Guerrero F.D."/>
            <person name="Moolhuijzen P."/>
            <person name="Goolsby J.A."/>
            <person name="Tidwell J."/>
            <person name="Bellgard S.E."/>
            <person name="Bellgard M.I."/>
        </authorList>
    </citation>
    <scope>NUCLEOTIDE SEQUENCE</scope>
    <source>
        <tissue evidence="2">Shoot tissue taken approximately 20 cm above the soil surface</tissue>
    </source>
</reference>
<reference evidence="2" key="1">
    <citation type="submission" date="2014-09" db="EMBL/GenBank/DDBJ databases">
        <authorList>
            <person name="Magalhaes I.L.F."/>
            <person name="Oliveira U."/>
            <person name="Santos F.R."/>
            <person name="Vidigal T.H.D.A."/>
            <person name="Brescovit A.D."/>
            <person name="Santos A.J."/>
        </authorList>
    </citation>
    <scope>NUCLEOTIDE SEQUENCE</scope>
    <source>
        <tissue evidence="2">Shoot tissue taken approximately 20 cm above the soil surface</tissue>
    </source>
</reference>
<proteinExistence type="predicted"/>
<accession>A0A0A9HNV9</accession>
<evidence type="ECO:0000256" key="1">
    <source>
        <dbReference type="SAM" id="Phobius"/>
    </source>
</evidence>
<keyword evidence="1" id="KW-0812">Transmembrane</keyword>
<sequence length="61" mass="7255">MLEILMWYKTQCVYYFSKIVIPLNSLCLFCRTHLMRPPLNSTINLCSMLMFYCVCDSSNFN</sequence>
<dbReference type="EMBL" id="GBRH01159061">
    <property type="protein sequence ID" value="JAE38835.1"/>
    <property type="molecule type" value="Transcribed_RNA"/>
</dbReference>
<evidence type="ECO:0000313" key="2">
    <source>
        <dbReference type="EMBL" id="JAE38835.1"/>
    </source>
</evidence>
<dbReference type="AlphaFoldDB" id="A0A0A9HNV9"/>
<keyword evidence="1" id="KW-0472">Membrane</keyword>
<keyword evidence="1" id="KW-1133">Transmembrane helix</keyword>
<protein>
    <submittedName>
        <fullName evidence="2">Uncharacterized protein</fullName>
    </submittedName>
</protein>